<feature type="transmembrane region" description="Helical" evidence="1">
    <location>
        <begin position="6"/>
        <end position="28"/>
    </location>
</feature>
<gene>
    <name evidence="2" type="ORF">SS50377_25645</name>
</gene>
<evidence type="ECO:0000313" key="3">
    <source>
        <dbReference type="Proteomes" id="UP000018208"/>
    </source>
</evidence>
<keyword evidence="1" id="KW-1133">Transmembrane helix</keyword>
<keyword evidence="1" id="KW-0472">Membrane</keyword>
<proteinExistence type="predicted"/>
<dbReference type="EMBL" id="AUWU02000006">
    <property type="protein sequence ID" value="KAH0571460.1"/>
    <property type="molecule type" value="Genomic_DNA"/>
</dbReference>
<dbReference type="RefSeq" id="XP_067762233.1">
    <property type="nucleotide sequence ID" value="XM_067909477.1"/>
</dbReference>
<keyword evidence="1" id="KW-0812">Transmembrane</keyword>
<evidence type="ECO:0000256" key="1">
    <source>
        <dbReference type="SAM" id="Phobius"/>
    </source>
</evidence>
<dbReference type="Proteomes" id="UP000018208">
    <property type="component" value="Unassembled WGS sequence"/>
</dbReference>
<dbReference type="AlphaFoldDB" id="A0A9P8RW92"/>
<name>A0A9P8RW92_9EUKA</name>
<accession>A0A9P8RW92</accession>
<sequence>MDADKIFLLIGGLLCTFLYIILTIYIGCTRSNDITIRQVKRLAKKTNKKKDTNMVMNTEQLVESQP</sequence>
<dbReference type="KEGG" id="ssao:94299668"/>
<evidence type="ECO:0000313" key="2">
    <source>
        <dbReference type="EMBL" id="KAH0571460.1"/>
    </source>
</evidence>
<organism evidence="2 3">
    <name type="scientific">Spironucleus salmonicida</name>
    <dbReference type="NCBI Taxonomy" id="348837"/>
    <lineage>
        <taxon>Eukaryota</taxon>
        <taxon>Metamonada</taxon>
        <taxon>Diplomonadida</taxon>
        <taxon>Hexamitidae</taxon>
        <taxon>Hexamitinae</taxon>
        <taxon>Spironucleus</taxon>
    </lineage>
</organism>
<protein>
    <submittedName>
        <fullName evidence="2">Uncharacterized protein</fullName>
    </submittedName>
</protein>
<keyword evidence="3" id="KW-1185">Reference proteome</keyword>
<comment type="caution">
    <text evidence="2">The sequence shown here is derived from an EMBL/GenBank/DDBJ whole genome shotgun (WGS) entry which is preliminary data.</text>
</comment>
<reference evidence="2 3" key="1">
    <citation type="journal article" date="2014" name="PLoS Genet.">
        <title>The Genome of Spironucleus salmonicida Highlights a Fish Pathogen Adapted to Fluctuating Environments.</title>
        <authorList>
            <person name="Xu F."/>
            <person name="Jerlstrom-Hultqvist J."/>
            <person name="Einarsson E."/>
            <person name="Astvaldsson A."/>
            <person name="Svard S.G."/>
            <person name="Andersson J.O."/>
        </authorList>
    </citation>
    <scope>NUCLEOTIDE SEQUENCE [LARGE SCALE GENOMIC DNA]</scope>
    <source>
        <strain evidence="2 3">ATCC 50377</strain>
    </source>
</reference>
<dbReference type="GeneID" id="94299668"/>